<dbReference type="OMA" id="ETTVWRL"/>
<evidence type="ECO:0000256" key="1">
    <source>
        <dbReference type="ARBA" id="ARBA00004123"/>
    </source>
</evidence>
<accession>A0A0D2LM02</accession>
<dbReference type="OrthoDB" id="448448at2759"/>
<dbReference type="SMART" id="SM00184">
    <property type="entry name" value="RING"/>
    <property type="match status" value="1"/>
</dbReference>
<dbReference type="GO" id="GO:0005634">
    <property type="term" value="C:nucleus"/>
    <property type="evidence" value="ECO:0007669"/>
    <property type="project" value="UniProtKB-SubCell"/>
</dbReference>
<dbReference type="Pfam" id="PF00271">
    <property type="entry name" value="Helicase_C"/>
    <property type="match status" value="1"/>
</dbReference>
<feature type="compositionally biased region" description="Pro residues" evidence="13">
    <location>
        <begin position="268"/>
        <end position="279"/>
    </location>
</feature>
<dbReference type="STRING" id="945553.A0A0D2LM02"/>
<dbReference type="SMART" id="SM00490">
    <property type="entry name" value="HELICc"/>
    <property type="match status" value="1"/>
</dbReference>
<dbReference type="InterPro" id="IPR001510">
    <property type="entry name" value="Znf_PARP"/>
</dbReference>
<dbReference type="Pfam" id="PF00176">
    <property type="entry name" value="SNF2-rel_dom"/>
    <property type="match status" value="1"/>
</dbReference>
<keyword evidence="4" id="KW-0547">Nucleotide-binding</keyword>
<dbReference type="PANTHER" id="PTHR45626">
    <property type="entry name" value="TRANSCRIPTION TERMINATION FACTOR 2-RELATED"/>
    <property type="match status" value="1"/>
</dbReference>
<dbReference type="PROSITE" id="PS00518">
    <property type="entry name" value="ZF_RING_1"/>
    <property type="match status" value="1"/>
</dbReference>
<dbReference type="InterPro" id="IPR027417">
    <property type="entry name" value="P-loop_NTPase"/>
</dbReference>
<evidence type="ECO:0000256" key="2">
    <source>
        <dbReference type="ARBA" id="ARBA00007025"/>
    </source>
</evidence>
<keyword evidence="8" id="KW-0862">Zinc</keyword>
<sequence>MTVGTLRYGQTVRSEVGETVEWRHWGCVTPDILAQLAALLEGRLTGFETLRPVDQNKIKLAVSLRRVDPADVPSSARVTAPPSSTDPTQRKRSAAQAGLQQLSQTHTQPTPGLSQHNAQESIEEEVQEEEARDELYCSLKTNVVGIQYYRGLVGPGEEVLLVREPQNQYDSNAIQVKNIARAQVGHLPRAVASKLAPLLDRRAVTVEGVINDGNLNSNGYTMSITLKIYGLSEKRQELEPALIWATPGQRGFSKPSRSASSSKAPVSTPLPAPIPPPMASQPQVQVNQVDAVARAELIRKQKENIRKEEEALRKAIASQQGSHTSQAIAQAEAIRQRREALRKQQEALRQQQLESAKYQQQYQYQQQQQEAARRQQEAYQRQKEAYQRQQEAYQKAAELRQILHGLEKVDDESRRGSLLDSLCSAEDVLNMPVHDSPPGIATGELTVDLLKHQRQALKWCIEHENPILPRSVEDKPVQFWQMRTQNATQKYYYNIATKTPTSAPPALGRGALCADDMGKTLTMIALILATKKEIDPGFSSTTLIVAPLSVLSNWEKQLADHCTPGTMKSCTYYGSSKGLSATQLQEYDVVITTYQTVSGENVDGANGTGEPTRKKKKVSNTLFEVPWKRIILDEGHNIRNAKTKMAKAVVALNASRRWVLTGTPIINSPKDLGSLLTFLKICQPLDNEDFYKRLLLRPLKDGDTSGAELLRALMSHICIRRTKEMQDSTGKSIIELPPVEMIKIPVALNEDARSLYDEVERVSKQRLENFMSNGSSVMVQSNVLSMLTRMRQIALHPGLVPANYLEELRVAEANDKSGETGVAITPAEKLGLQSLLAQAIEDCEECPICFGILPNDARITSCAHIFCIACITEIINRDPKCPLDRRSLTLNDLHEPPPPTDLTQKFVRDVEEDQPEGIRAGSSAKIDQLVHFLHLTPETEKSLVFSQFTTFLDKIAEELDEAGIPYVRFDGKMSARKRQEAIAEFSVPLKEESFSSTLKAPKNRNKATRGNHGDDDDNDSDFIVDDDDSDDFTDEDNGSSAEKKGKQKATNKATNPRVMLLSLKAGALGLNLTVANNEGIESQAVDRVNRIGQKKPVHVYQMIAENTVEAKVLEIQEKKKQLIQQAFSGITRTETRRQQREARLQDLVELFGIRRQNSQAA</sequence>
<dbReference type="GO" id="GO:0003677">
    <property type="term" value="F:DNA binding"/>
    <property type="evidence" value="ECO:0007669"/>
    <property type="project" value="InterPro"/>
</dbReference>
<feature type="domain" description="PARP-type" evidence="14">
    <location>
        <begin position="1"/>
        <end position="66"/>
    </location>
</feature>
<dbReference type="PROSITE" id="PS51192">
    <property type="entry name" value="HELICASE_ATP_BIND_1"/>
    <property type="match status" value="1"/>
</dbReference>
<evidence type="ECO:0000256" key="13">
    <source>
        <dbReference type="SAM" id="MobiDB-lite"/>
    </source>
</evidence>
<feature type="compositionally biased region" description="Low complexity" evidence="13">
    <location>
        <begin position="94"/>
        <end position="104"/>
    </location>
</feature>
<feature type="region of interest" description="Disordered" evidence="13">
    <location>
        <begin position="71"/>
        <end position="129"/>
    </location>
</feature>
<evidence type="ECO:0008006" key="19">
    <source>
        <dbReference type="Google" id="ProtNLM"/>
    </source>
</evidence>
<evidence type="ECO:0000256" key="4">
    <source>
        <dbReference type="ARBA" id="ARBA00022741"/>
    </source>
</evidence>
<evidence type="ECO:0000256" key="8">
    <source>
        <dbReference type="ARBA" id="ARBA00022833"/>
    </source>
</evidence>
<dbReference type="PANTHER" id="PTHR45626:SF17">
    <property type="entry name" value="HELICASE-LIKE TRANSCRIPTION FACTOR"/>
    <property type="match status" value="1"/>
</dbReference>
<dbReference type="EMBL" id="KN817520">
    <property type="protein sequence ID" value="KJA29002.1"/>
    <property type="molecule type" value="Genomic_DNA"/>
</dbReference>
<dbReference type="InterPro" id="IPR049730">
    <property type="entry name" value="SNF2/RAD54-like_C"/>
</dbReference>
<comment type="similarity">
    <text evidence="2">Belongs to the SNF2/RAD54 helicase family.</text>
</comment>
<evidence type="ECO:0000256" key="9">
    <source>
        <dbReference type="ARBA" id="ARBA00022840"/>
    </source>
</evidence>
<dbReference type="SUPFAM" id="SSF57716">
    <property type="entry name" value="Glucocorticoid receptor-like (DNA-binding domain)"/>
    <property type="match status" value="1"/>
</dbReference>
<dbReference type="GO" id="GO:0008094">
    <property type="term" value="F:ATP-dependent activity, acting on DNA"/>
    <property type="evidence" value="ECO:0007669"/>
    <property type="project" value="TreeGrafter"/>
</dbReference>
<feature type="region of interest" description="Disordered" evidence="13">
    <location>
        <begin position="993"/>
        <end position="1053"/>
    </location>
</feature>
<dbReference type="Pfam" id="PF08797">
    <property type="entry name" value="HIRAN"/>
    <property type="match status" value="1"/>
</dbReference>
<keyword evidence="10" id="KW-0539">Nucleus</keyword>
<evidence type="ECO:0000313" key="18">
    <source>
        <dbReference type="Proteomes" id="UP000054270"/>
    </source>
</evidence>
<dbReference type="InterPro" id="IPR001841">
    <property type="entry name" value="Znf_RING"/>
</dbReference>
<keyword evidence="6" id="KW-0378">Hydrolase</keyword>
<keyword evidence="3" id="KW-0479">Metal-binding</keyword>
<name>A0A0D2LM02_HYPSF</name>
<dbReference type="InterPro" id="IPR017907">
    <property type="entry name" value="Znf_RING_CS"/>
</dbReference>
<dbReference type="GO" id="GO:0016818">
    <property type="term" value="F:hydrolase activity, acting on acid anhydrides, in phosphorus-containing anhydrides"/>
    <property type="evidence" value="ECO:0007669"/>
    <property type="project" value="InterPro"/>
</dbReference>
<protein>
    <recommendedName>
        <fullName evidence="19">RING-type domain-containing protein</fullName>
    </recommendedName>
</protein>
<proteinExistence type="inferred from homology"/>
<dbReference type="Gene3D" id="3.30.70.2330">
    <property type="match status" value="1"/>
</dbReference>
<dbReference type="Gene3D" id="3.30.40.10">
    <property type="entry name" value="Zinc/RING finger domain, C3HC4 (zinc finger)"/>
    <property type="match status" value="1"/>
</dbReference>
<evidence type="ECO:0000256" key="10">
    <source>
        <dbReference type="ARBA" id="ARBA00023242"/>
    </source>
</evidence>
<dbReference type="PROSITE" id="PS50089">
    <property type="entry name" value="ZF_RING_2"/>
    <property type="match status" value="1"/>
</dbReference>
<evidence type="ECO:0000259" key="14">
    <source>
        <dbReference type="PROSITE" id="PS50064"/>
    </source>
</evidence>
<dbReference type="Gene3D" id="3.40.50.300">
    <property type="entry name" value="P-loop containing nucleotide triphosphate hydrolases"/>
    <property type="match status" value="1"/>
</dbReference>
<dbReference type="InterPro" id="IPR000330">
    <property type="entry name" value="SNF2_N"/>
</dbReference>
<evidence type="ECO:0000256" key="3">
    <source>
        <dbReference type="ARBA" id="ARBA00022723"/>
    </source>
</evidence>
<dbReference type="GO" id="GO:0005524">
    <property type="term" value="F:ATP binding"/>
    <property type="evidence" value="ECO:0007669"/>
    <property type="project" value="UniProtKB-KW"/>
</dbReference>
<organism evidence="17 18">
    <name type="scientific">Hypholoma sublateritium (strain FD-334 SS-4)</name>
    <dbReference type="NCBI Taxonomy" id="945553"/>
    <lineage>
        <taxon>Eukaryota</taxon>
        <taxon>Fungi</taxon>
        <taxon>Dikarya</taxon>
        <taxon>Basidiomycota</taxon>
        <taxon>Agaricomycotina</taxon>
        <taxon>Agaricomycetes</taxon>
        <taxon>Agaricomycetidae</taxon>
        <taxon>Agaricales</taxon>
        <taxon>Agaricineae</taxon>
        <taxon>Strophariaceae</taxon>
        <taxon>Hypholoma</taxon>
    </lineage>
</organism>
<feature type="compositionally biased region" description="Acidic residues" evidence="13">
    <location>
        <begin position="1014"/>
        <end position="1037"/>
    </location>
</feature>
<feature type="domain" description="RING-type" evidence="15">
    <location>
        <begin position="846"/>
        <end position="885"/>
    </location>
</feature>
<dbReference type="InterPro" id="IPR050628">
    <property type="entry name" value="SNF2_RAD54_helicase_TF"/>
</dbReference>
<dbReference type="InterPro" id="IPR038718">
    <property type="entry name" value="SNF2-like_sf"/>
</dbReference>
<evidence type="ECO:0000259" key="16">
    <source>
        <dbReference type="PROSITE" id="PS51192"/>
    </source>
</evidence>
<dbReference type="SMART" id="SM00487">
    <property type="entry name" value="DEXDc"/>
    <property type="match status" value="1"/>
</dbReference>
<dbReference type="Pfam" id="PF13923">
    <property type="entry name" value="zf-C3HC4_2"/>
    <property type="match status" value="1"/>
</dbReference>
<evidence type="ECO:0000256" key="7">
    <source>
        <dbReference type="ARBA" id="ARBA00022806"/>
    </source>
</evidence>
<keyword evidence="9" id="KW-0067">ATP-binding</keyword>
<dbReference type="SMART" id="SM00910">
    <property type="entry name" value="HIRAN"/>
    <property type="match status" value="1"/>
</dbReference>
<feature type="compositionally biased region" description="Low complexity" evidence="13">
    <location>
        <begin position="253"/>
        <end position="267"/>
    </location>
</feature>
<dbReference type="InterPro" id="IPR014905">
    <property type="entry name" value="HIRAN"/>
</dbReference>
<dbReference type="GO" id="GO:0008270">
    <property type="term" value="F:zinc ion binding"/>
    <property type="evidence" value="ECO:0007669"/>
    <property type="project" value="UniProtKB-KW"/>
</dbReference>
<evidence type="ECO:0000256" key="6">
    <source>
        <dbReference type="ARBA" id="ARBA00022801"/>
    </source>
</evidence>
<comment type="subcellular location">
    <subcellularLocation>
        <location evidence="1">Nucleus</location>
    </subcellularLocation>
</comment>
<keyword evidence="18" id="KW-1185">Reference proteome</keyword>
<keyword evidence="12" id="KW-0175">Coiled coil</keyword>
<dbReference type="InterPro" id="IPR036957">
    <property type="entry name" value="Znf_PARP_sf"/>
</dbReference>
<dbReference type="SMART" id="SM01336">
    <property type="entry name" value="zf-PARP"/>
    <property type="match status" value="1"/>
</dbReference>
<feature type="domain" description="Helicase ATP-binding" evidence="16">
    <location>
        <begin position="502"/>
        <end position="682"/>
    </location>
</feature>
<dbReference type="InterPro" id="IPR014001">
    <property type="entry name" value="Helicase_ATP-bd"/>
</dbReference>
<dbReference type="PROSITE" id="PS50064">
    <property type="entry name" value="ZF_PARP_2"/>
    <property type="match status" value="1"/>
</dbReference>
<dbReference type="Gene3D" id="3.30.1740.10">
    <property type="entry name" value="Zinc finger, PARP-type"/>
    <property type="match status" value="1"/>
</dbReference>
<dbReference type="Proteomes" id="UP000054270">
    <property type="component" value="Unassembled WGS sequence"/>
</dbReference>
<gene>
    <name evidence="17" type="ORF">HYPSUDRAFT_33491</name>
</gene>
<keyword evidence="5 11" id="KW-0863">Zinc-finger</keyword>
<dbReference type="CDD" id="cd18793">
    <property type="entry name" value="SF2_C_SNF"/>
    <property type="match status" value="1"/>
</dbReference>
<dbReference type="GO" id="GO:0006281">
    <property type="term" value="P:DNA repair"/>
    <property type="evidence" value="ECO:0007669"/>
    <property type="project" value="TreeGrafter"/>
</dbReference>
<reference evidence="18" key="1">
    <citation type="submission" date="2014-04" db="EMBL/GenBank/DDBJ databases">
        <title>Evolutionary Origins and Diversification of the Mycorrhizal Mutualists.</title>
        <authorList>
            <consortium name="DOE Joint Genome Institute"/>
            <consortium name="Mycorrhizal Genomics Consortium"/>
            <person name="Kohler A."/>
            <person name="Kuo A."/>
            <person name="Nagy L.G."/>
            <person name="Floudas D."/>
            <person name="Copeland A."/>
            <person name="Barry K.W."/>
            <person name="Cichocki N."/>
            <person name="Veneault-Fourrey C."/>
            <person name="LaButti K."/>
            <person name="Lindquist E.A."/>
            <person name="Lipzen A."/>
            <person name="Lundell T."/>
            <person name="Morin E."/>
            <person name="Murat C."/>
            <person name="Riley R."/>
            <person name="Ohm R."/>
            <person name="Sun H."/>
            <person name="Tunlid A."/>
            <person name="Henrissat B."/>
            <person name="Grigoriev I.V."/>
            <person name="Hibbett D.S."/>
            <person name="Martin F."/>
        </authorList>
    </citation>
    <scope>NUCLEOTIDE SEQUENCE [LARGE SCALE GENOMIC DNA]</scope>
    <source>
        <strain evidence="18">FD-334 SS-4</strain>
    </source>
</reference>
<evidence type="ECO:0000256" key="5">
    <source>
        <dbReference type="ARBA" id="ARBA00022771"/>
    </source>
</evidence>
<evidence type="ECO:0000256" key="12">
    <source>
        <dbReference type="SAM" id="Coils"/>
    </source>
</evidence>
<evidence type="ECO:0000256" key="11">
    <source>
        <dbReference type="PROSITE-ProRule" id="PRU00175"/>
    </source>
</evidence>
<feature type="compositionally biased region" description="Polar residues" evidence="13">
    <location>
        <begin position="105"/>
        <end position="119"/>
    </location>
</feature>
<evidence type="ECO:0000313" key="17">
    <source>
        <dbReference type="EMBL" id="KJA29002.1"/>
    </source>
</evidence>
<dbReference type="Gene3D" id="3.40.50.10810">
    <property type="entry name" value="Tandem AAA-ATPase domain"/>
    <property type="match status" value="1"/>
</dbReference>
<dbReference type="InterPro" id="IPR001650">
    <property type="entry name" value="Helicase_C-like"/>
</dbReference>
<dbReference type="SUPFAM" id="SSF52540">
    <property type="entry name" value="P-loop containing nucleoside triphosphate hydrolases"/>
    <property type="match status" value="2"/>
</dbReference>
<dbReference type="InterPro" id="IPR013083">
    <property type="entry name" value="Znf_RING/FYVE/PHD"/>
</dbReference>
<feature type="region of interest" description="Disordered" evidence="13">
    <location>
        <begin position="247"/>
        <end position="283"/>
    </location>
</feature>
<dbReference type="SUPFAM" id="SSF57850">
    <property type="entry name" value="RING/U-box"/>
    <property type="match status" value="1"/>
</dbReference>
<evidence type="ECO:0000259" key="15">
    <source>
        <dbReference type="PROSITE" id="PS50089"/>
    </source>
</evidence>
<dbReference type="AlphaFoldDB" id="A0A0D2LM02"/>
<dbReference type="GO" id="GO:0004386">
    <property type="term" value="F:helicase activity"/>
    <property type="evidence" value="ECO:0007669"/>
    <property type="project" value="UniProtKB-KW"/>
</dbReference>
<keyword evidence="7" id="KW-0347">Helicase</keyword>
<feature type="coiled-coil region" evidence="12">
    <location>
        <begin position="295"/>
        <end position="399"/>
    </location>
</feature>